<sequence length="210" mass="23554">MRGCDGFNPNQTSILISSTTANPSQLIKTQISPALSNKNIGSHKQKMTHLLGEWICSNIRPLSVVEDTGFKRIIEEAISIGYTCGPIKAESILSSRKTVSKLIKSNASSGREQIKSVLLKAVRERCLVLSPDIWSDAYRQQSYLGCTAHWTDDSWVLHSFEIFCIPFNTPNKKAPNVMKVLKEGLSIYDLVQYMKDIVWVSDRGSNIKKY</sequence>
<evidence type="ECO:0000313" key="2">
    <source>
        <dbReference type="EMBL" id="CAF1620229.1"/>
    </source>
</evidence>
<dbReference type="Proteomes" id="UP000663828">
    <property type="component" value="Unassembled WGS sequence"/>
</dbReference>
<accession>A0A816CBS0</accession>
<proteinExistence type="predicted"/>
<dbReference type="AlphaFoldDB" id="A0A816CBS0"/>
<dbReference type="OrthoDB" id="117690at2759"/>
<dbReference type="EMBL" id="CAJNOJ010001091">
    <property type="protein sequence ID" value="CAF1542092.1"/>
    <property type="molecule type" value="Genomic_DNA"/>
</dbReference>
<evidence type="ECO:0000313" key="3">
    <source>
        <dbReference type="Proteomes" id="UP000663828"/>
    </source>
</evidence>
<protein>
    <submittedName>
        <fullName evidence="2">Uncharacterized protein</fullName>
    </submittedName>
</protein>
<dbReference type="EMBL" id="CAJNOR010007605">
    <property type="protein sequence ID" value="CAF1620229.1"/>
    <property type="molecule type" value="Genomic_DNA"/>
</dbReference>
<dbReference type="Proteomes" id="UP000663852">
    <property type="component" value="Unassembled WGS sequence"/>
</dbReference>
<comment type="caution">
    <text evidence="2">The sequence shown here is derived from an EMBL/GenBank/DDBJ whole genome shotgun (WGS) entry which is preliminary data.</text>
</comment>
<dbReference type="PANTHER" id="PTHR47501">
    <property type="entry name" value="TRANSPOSASE-RELATED"/>
    <property type="match status" value="1"/>
</dbReference>
<organism evidence="2 3">
    <name type="scientific">Adineta ricciae</name>
    <name type="common">Rotifer</name>
    <dbReference type="NCBI Taxonomy" id="249248"/>
    <lineage>
        <taxon>Eukaryota</taxon>
        <taxon>Metazoa</taxon>
        <taxon>Spiralia</taxon>
        <taxon>Gnathifera</taxon>
        <taxon>Rotifera</taxon>
        <taxon>Eurotatoria</taxon>
        <taxon>Bdelloidea</taxon>
        <taxon>Adinetida</taxon>
        <taxon>Adinetidae</taxon>
        <taxon>Adineta</taxon>
    </lineage>
</organism>
<dbReference type="SUPFAM" id="SSF140996">
    <property type="entry name" value="Hermes dimerisation domain"/>
    <property type="match status" value="1"/>
</dbReference>
<evidence type="ECO:0000313" key="1">
    <source>
        <dbReference type="EMBL" id="CAF1542092.1"/>
    </source>
</evidence>
<reference evidence="2" key="1">
    <citation type="submission" date="2021-02" db="EMBL/GenBank/DDBJ databases">
        <authorList>
            <person name="Nowell W R."/>
        </authorList>
    </citation>
    <scope>NUCLEOTIDE SEQUENCE</scope>
</reference>
<name>A0A816CBS0_ADIRI</name>
<dbReference type="Gene3D" id="1.10.10.1070">
    <property type="entry name" value="Zinc finger, BED domain-containing"/>
    <property type="match status" value="1"/>
</dbReference>
<gene>
    <name evidence="1" type="ORF">EDS130_LOCUS45396</name>
    <name evidence="2" type="ORF">XAT740_LOCUS50140</name>
</gene>
<keyword evidence="3" id="KW-1185">Reference proteome</keyword>